<evidence type="ECO:0000313" key="2">
    <source>
        <dbReference type="Proteomes" id="UP000230821"/>
    </source>
</evidence>
<evidence type="ECO:0008006" key="3">
    <source>
        <dbReference type="Google" id="ProtNLM"/>
    </source>
</evidence>
<sequence>MNITIIDGLPFTTVRLTYHGKQHVITCVLIDTGSGGSVFSTDILLSCGIHYEMNDMVHRIRGVGGTEFVFSKVVDQLAIGNLIYEQFTIEVGVMDYGIPFNGIIGMDFLYAVNAVIDLAHCQVFANKSV</sequence>
<accession>A0A2G6K6D3</accession>
<dbReference type="AlphaFoldDB" id="A0A2G6K6D3"/>
<reference evidence="1 2" key="1">
    <citation type="submission" date="2017-10" db="EMBL/GenBank/DDBJ databases">
        <title>Novel microbial diversity and functional potential in the marine mammal oral microbiome.</title>
        <authorList>
            <person name="Dudek N.K."/>
            <person name="Sun C.L."/>
            <person name="Burstein D."/>
            <person name="Kantor R.S."/>
            <person name="Aliaga Goltsman D.S."/>
            <person name="Bik E.M."/>
            <person name="Thomas B.C."/>
            <person name="Banfield J.F."/>
            <person name="Relman D.A."/>
        </authorList>
    </citation>
    <scope>NUCLEOTIDE SEQUENCE [LARGE SCALE GENOMIC DNA]</scope>
    <source>
        <strain evidence="1">DOLJORAL78_47_16</strain>
    </source>
</reference>
<dbReference type="Pfam" id="PF13650">
    <property type="entry name" value="Asp_protease_2"/>
    <property type="match status" value="1"/>
</dbReference>
<dbReference type="EMBL" id="PDSK01000161">
    <property type="protein sequence ID" value="PIE31241.1"/>
    <property type="molecule type" value="Genomic_DNA"/>
</dbReference>
<dbReference type="SUPFAM" id="SSF50630">
    <property type="entry name" value="Acid proteases"/>
    <property type="match status" value="1"/>
</dbReference>
<gene>
    <name evidence="1" type="ORF">CSA56_18955</name>
</gene>
<dbReference type="Proteomes" id="UP000230821">
    <property type="component" value="Unassembled WGS sequence"/>
</dbReference>
<name>A0A2G6K6D3_9BACT</name>
<protein>
    <recommendedName>
        <fullName evidence="3">Peptidase A2 domain-containing protein</fullName>
    </recommendedName>
</protein>
<dbReference type="InterPro" id="IPR021109">
    <property type="entry name" value="Peptidase_aspartic_dom_sf"/>
</dbReference>
<evidence type="ECO:0000313" key="1">
    <source>
        <dbReference type="EMBL" id="PIE31241.1"/>
    </source>
</evidence>
<proteinExistence type="predicted"/>
<comment type="caution">
    <text evidence="1">The sequence shown here is derived from an EMBL/GenBank/DDBJ whole genome shotgun (WGS) entry which is preliminary data.</text>
</comment>
<dbReference type="Gene3D" id="2.40.70.10">
    <property type="entry name" value="Acid Proteases"/>
    <property type="match status" value="1"/>
</dbReference>
<organism evidence="1 2">
    <name type="scientific">candidate division KSB3 bacterium</name>
    <dbReference type="NCBI Taxonomy" id="2044937"/>
    <lineage>
        <taxon>Bacteria</taxon>
        <taxon>candidate division KSB3</taxon>
    </lineage>
</organism>